<dbReference type="InterPro" id="IPR003510">
    <property type="entry name" value="Fumarate_red_C"/>
</dbReference>
<keyword evidence="4 5" id="KW-0472">Membrane</keyword>
<dbReference type="AlphaFoldDB" id="A0A132PR80"/>
<feature type="transmembrane region" description="Helical" evidence="5">
    <location>
        <begin position="103"/>
        <end position="123"/>
    </location>
</feature>
<evidence type="ECO:0000256" key="1">
    <source>
        <dbReference type="ARBA" id="ARBA00022475"/>
    </source>
</evidence>
<accession>A0A132PR80</accession>
<evidence type="ECO:0000256" key="3">
    <source>
        <dbReference type="ARBA" id="ARBA00022989"/>
    </source>
</evidence>
<keyword evidence="3 5" id="KW-1133">Transmembrane helix</keyword>
<dbReference type="SUPFAM" id="SSF81343">
    <property type="entry name" value="Fumarate reductase respiratory complex transmembrane subunits"/>
    <property type="match status" value="1"/>
</dbReference>
<comment type="caution">
    <text evidence="6">The sequence shown here is derived from an EMBL/GenBank/DDBJ whole genome shotgun (WGS) entry which is preliminary data.</text>
</comment>
<keyword evidence="2 5" id="KW-0812">Transmembrane</keyword>
<dbReference type="PIRSF" id="PIRSF000180">
    <property type="entry name" value="FrdC"/>
    <property type="match status" value="1"/>
</dbReference>
<dbReference type="GO" id="GO:0016020">
    <property type="term" value="C:membrane"/>
    <property type="evidence" value="ECO:0007669"/>
    <property type="project" value="InterPro"/>
</dbReference>
<proteinExistence type="predicted"/>
<evidence type="ECO:0000256" key="4">
    <source>
        <dbReference type="ARBA" id="ARBA00023136"/>
    </source>
</evidence>
<protein>
    <submittedName>
        <fullName evidence="6">Fumarate reductase</fullName>
    </submittedName>
</protein>
<evidence type="ECO:0000256" key="5">
    <source>
        <dbReference type="SAM" id="Phobius"/>
    </source>
</evidence>
<sequence>MPEYRAPMPMLWWAKRRSYLVFMLRELSSVFVAWSVVYLAVGVWAVGGGNYQQFLDFSANPVVVVLNVVTLCFLLLHTITWLGLAPHAIVIHLRGRRVPERTVLAGHYVAWLVVSAIIAWVVLA</sequence>
<name>A0A132PR80_9MYCO</name>
<evidence type="ECO:0000256" key="2">
    <source>
        <dbReference type="ARBA" id="ARBA00022692"/>
    </source>
</evidence>
<gene>
    <name evidence="6" type="ORF">AFM11_07650</name>
</gene>
<dbReference type="EMBL" id="LGTW01000004">
    <property type="protein sequence ID" value="KWX24836.1"/>
    <property type="molecule type" value="Genomic_DNA"/>
</dbReference>
<keyword evidence="7" id="KW-1185">Reference proteome</keyword>
<dbReference type="RefSeq" id="WP_067846910.1">
    <property type="nucleotide sequence ID" value="NZ_LGTW01000004.1"/>
</dbReference>
<dbReference type="Pfam" id="PF02300">
    <property type="entry name" value="Fumarate_red_C"/>
    <property type="match status" value="1"/>
</dbReference>
<evidence type="ECO:0000313" key="6">
    <source>
        <dbReference type="EMBL" id="KWX24836.1"/>
    </source>
</evidence>
<dbReference type="PATRIC" id="fig|59750.3.peg.5379"/>
<reference evidence="6 7" key="1">
    <citation type="submission" date="2015-07" db="EMBL/GenBank/DDBJ databases">
        <title>A draft genome sequence of Mycobacterium wolinskyi.</title>
        <authorList>
            <person name="de Man T.J."/>
            <person name="Perry K.A."/>
            <person name="Coulliette A.D."/>
            <person name="Jensen B."/>
            <person name="Toney N.C."/>
            <person name="Limbago B.M."/>
            <person name="Noble-Wang J."/>
        </authorList>
    </citation>
    <scope>NUCLEOTIDE SEQUENCE [LARGE SCALE GENOMIC DNA]</scope>
    <source>
        <strain evidence="6 7">CDC_01</strain>
    </source>
</reference>
<keyword evidence="1" id="KW-1003">Cell membrane</keyword>
<feature type="transmembrane region" description="Helical" evidence="5">
    <location>
        <begin position="20"/>
        <end position="44"/>
    </location>
</feature>
<organism evidence="6 7">
    <name type="scientific">Mycolicibacterium wolinskyi</name>
    <dbReference type="NCBI Taxonomy" id="59750"/>
    <lineage>
        <taxon>Bacteria</taxon>
        <taxon>Bacillati</taxon>
        <taxon>Actinomycetota</taxon>
        <taxon>Actinomycetes</taxon>
        <taxon>Mycobacteriales</taxon>
        <taxon>Mycobacteriaceae</taxon>
        <taxon>Mycolicibacterium</taxon>
    </lineage>
</organism>
<feature type="transmembrane region" description="Helical" evidence="5">
    <location>
        <begin position="64"/>
        <end position="91"/>
    </location>
</feature>
<dbReference type="InterPro" id="IPR034804">
    <property type="entry name" value="SQR/QFR_C/D"/>
</dbReference>
<dbReference type="Gene3D" id="1.20.1300.10">
    <property type="entry name" value="Fumarate reductase/succinate dehydrogenase, transmembrane subunit"/>
    <property type="match status" value="1"/>
</dbReference>
<dbReference type="Proteomes" id="UP000070612">
    <property type="component" value="Unassembled WGS sequence"/>
</dbReference>
<evidence type="ECO:0000313" key="7">
    <source>
        <dbReference type="Proteomes" id="UP000070612"/>
    </source>
</evidence>
<dbReference type="STRING" id="59750.AWC31_22145"/>